<reference evidence="1 2" key="1">
    <citation type="journal article" date="2022" name="Allergy">
        <title>Genome assembly and annotation of Periplaneta americana reveal a comprehensive cockroach allergen profile.</title>
        <authorList>
            <person name="Wang L."/>
            <person name="Xiong Q."/>
            <person name="Saelim N."/>
            <person name="Wang L."/>
            <person name="Nong W."/>
            <person name="Wan A.T."/>
            <person name="Shi M."/>
            <person name="Liu X."/>
            <person name="Cao Q."/>
            <person name="Hui J.H.L."/>
            <person name="Sookrung N."/>
            <person name="Leung T.F."/>
            <person name="Tungtrongchitr A."/>
            <person name="Tsui S.K.W."/>
        </authorList>
    </citation>
    <scope>NUCLEOTIDE SEQUENCE [LARGE SCALE GENOMIC DNA]</scope>
    <source>
        <strain evidence="1">PWHHKU_190912</strain>
    </source>
</reference>
<accession>A0ABQ8TKX6</accession>
<comment type="caution">
    <text evidence="1">The sequence shown here is derived from an EMBL/GenBank/DDBJ whole genome shotgun (WGS) entry which is preliminary data.</text>
</comment>
<protein>
    <submittedName>
        <fullName evidence="1">Uncharacterized protein</fullName>
    </submittedName>
</protein>
<evidence type="ECO:0000313" key="2">
    <source>
        <dbReference type="Proteomes" id="UP001148838"/>
    </source>
</evidence>
<keyword evidence="2" id="KW-1185">Reference proteome</keyword>
<dbReference type="Proteomes" id="UP001148838">
    <property type="component" value="Unassembled WGS sequence"/>
</dbReference>
<organism evidence="1 2">
    <name type="scientific">Periplaneta americana</name>
    <name type="common">American cockroach</name>
    <name type="synonym">Blatta americana</name>
    <dbReference type="NCBI Taxonomy" id="6978"/>
    <lineage>
        <taxon>Eukaryota</taxon>
        <taxon>Metazoa</taxon>
        <taxon>Ecdysozoa</taxon>
        <taxon>Arthropoda</taxon>
        <taxon>Hexapoda</taxon>
        <taxon>Insecta</taxon>
        <taxon>Pterygota</taxon>
        <taxon>Neoptera</taxon>
        <taxon>Polyneoptera</taxon>
        <taxon>Dictyoptera</taxon>
        <taxon>Blattodea</taxon>
        <taxon>Blattoidea</taxon>
        <taxon>Blattidae</taxon>
        <taxon>Blattinae</taxon>
        <taxon>Periplaneta</taxon>
    </lineage>
</organism>
<sequence length="338" mass="39196">MSSSNEEVDDLCAHENKFFNYIRMSKSSLYEFLNCIREEIIGQDTKLIRSIPAEEKLVVTLRNLLEQDLENMVAVEGQVFCVVLGIRSPRVTDVLGYCHDEELNSVRATYWVFFIELHHEDIEELQHLNRLYNLFIYTPGEFEAIVPHGQGRERLAYRMKQCVASEVPSRKDGGSRIPKKAFSMLQEEGEMLVVLGFVGENNSNGDVTGLPAQPVMLMMMIYSCEKHFRLRTMYMNEGIYVWHCVASTRRCTSSFCYESKNGFYRAFSQKVDLSGIPELSFTFYMIITKPKSHHARQFSLVNQKEGFPQKVLRFKRRVECSEQYLHDCHATNGIENEQ</sequence>
<evidence type="ECO:0000313" key="1">
    <source>
        <dbReference type="EMBL" id="KAJ4447266.1"/>
    </source>
</evidence>
<dbReference type="EMBL" id="JAJSOF020000005">
    <property type="protein sequence ID" value="KAJ4447266.1"/>
    <property type="molecule type" value="Genomic_DNA"/>
</dbReference>
<name>A0ABQ8TKX6_PERAM</name>
<gene>
    <name evidence="1" type="ORF">ANN_09270</name>
</gene>
<proteinExistence type="predicted"/>